<name>A0AAW1ST78_9CHLO</name>
<dbReference type="PROSITE" id="PS51355">
    <property type="entry name" value="GLUTATHIONE_PEROXID_3"/>
    <property type="match status" value="1"/>
</dbReference>
<evidence type="ECO:0000256" key="3">
    <source>
        <dbReference type="ARBA" id="ARBA00023002"/>
    </source>
</evidence>
<evidence type="ECO:0000313" key="6">
    <source>
        <dbReference type="Proteomes" id="UP001485043"/>
    </source>
</evidence>
<dbReference type="AlphaFoldDB" id="A0AAW1ST78"/>
<dbReference type="Proteomes" id="UP001485043">
    <property type="component" value="Unassembled WGS sequence"/>
</dbReference>
<dbReference type="EMBL" id="JALJOV010001083">
    <property type="protein sequence ID" value="KAK9854811.1"/>
    <property type="molecule type" value="Genomic_DNA"/>
</dbReference>
<evidence type="ECO:0000256" key="4">
    <source>
        <dbReference type="RuleBase" id="RU000499"/>
    </source>
</evidence>
<dbReference type="PANTHER" id="PTHR11592:SF78">
    <property type="entry name" value="GLUTATHIONE PEROXIDASE"/>
    <property type="match status" value="1"/>
</dbReference>
<evidence type="ECO:0000256" key="2">
    <source>
        <dbReference type="ARBA" id="ARBA00022559"/>
    </source>
</evidence>
<dbReference type="Pfam" id="PF00255">
    <property type="entry name" value="GSHPx"/>
    <property type="match status" value="1"/>
</dbReference>
<dbReference type="GO" id="GO:0004601">
    <property type="term" value="F:peroxidase activity"/>
    <property type="evidence" value="ECO:0007669"/>
    <property type="project" value="UniProtKB-KW"/>
</dbReference>
<dbReference type="PRINTS" id="PR01011">
    <property type="entry name" value="GLUTPROXDASE"/>
</dbReference>
<comment type="similarity">
    <text evidence="1 4">Belongs to the glutathione peroxidase family.</text>
</comment>
<sequence>MDARSEGCEQEHNTCELILQKVDHGNRGSKRALVYEASARSYSDDEQSLTPHQTVCTHCLFRASSRSSVRRQQARPPDRKFCSSGRVVDGRKASLSFRVCMGPESIPNSNYPSLKTLYQKYKDQGFTLLAFSCNQFGGQAPLSSQGEREYAYKKFGIEFPIMDKIEVNGKDAHPVYKLLREALPGSLPSAFSPFGFPLPGEKGKIEWNYVKFLVDRDGKPIRRYTSTYDPIKAEDDLRLVLAGKPPRPEFCVGQPEKAGCKPNL</sequence>
<comment type="caution">
    <text evidence="5">The sequence shown here is derived from an EMBL/GenBank/DDBJ whole genome shotgun (WGS) entry which is preliminary data.</text>
</comment>
<keyword evidence="6" id="KW-1185">Reference proteome</keyword>
<dbReference type="CDD" id="cd00340">
    <property type="entry name" value="GSH_Peroxidase"/>
    <property type="match status" value="1"/>
</dbReference>
<keyword evidence="3 4" id="KW-0560">Oxidoreductase</keyword>
<evidence type="ECO:0000256" key="1">
    <source>
        <dbReference type="ARBA" id="ARBA00006926"/>
    </source>
</evidence>
<accession>A0AAW1ST78</accession>
<dbReference type="PANTHER" id="PTHR11592">
    <property type="entry name" value="GLUTATHIONE PEROXIDASE"/>
    <property type="match status" value="1"/>
</dbReference>
<dbReference type="Gene3D" id="3.40.30.10">
    <property type="entry name" value="Glutaredoxin"/>
    <property type="match status" value="1"/>
</dbReference>
<dbReference type="InterPro" id="IPR036249">
    <property type="entry name" value="Thioredoxin-like_sf"/>
</dbReference>
<protein>
    <recommendedName>
        <fullName evidence="4">Glutathione peroxidase</fullName>
    </recommendedName>
</protein>
<reference evidence="5 6" key="1">
    <citation type="journal article" date="2024" name="Nat. Commun.">
        <title>Phylogenomics reveals the evolutionary origins of lichenization in chlorophyte algae.</title>
        <authorList>
            <person name="Puginier C."/>
            <person name="Libourel C."/>
            <person name="Otte J."/>
            <person name="Skaloud P."/>
            <person name="Haon M."/>
            <person name="Grisel S."/>
            <person name="Petersen M."/>
            <person name="Berrin J.G."/>
            <person name="Delaux P.M."/>
            <person name="Dal Grande F."/>
            <person name="Keller J."/>
        </authorList>
    </citation>
    <scope>NUCLEOTIDE SEQUENCE [LARGE SCALE GENOMIC DNA]</scope>
    <source>
        <strain evidence="5 6">SAG 2523</strain>
    </source>
</reference>
<proteinExistence type="inferred from homology"/>
<evidence type="ECO:0000313" key="5">
    <source>
        <dbReference type="EMBL" id="KAK9854811.1"/>
    </source>
</evidence>
<organism evidence="5 6">
    <name type="scientific">Apatococcus fuscideae</name>
    <dbReference type="NCBI Taxonomy" id="2026836"/>
    <lineage>
        <taxon>Eukaryota</taxon>
        <taxon>Viridiplantae</taxon>
        <taxon>Chlorophyta</taxon>
        <taxon>core chlorophytes</taxon>
        <taxon>Trebouxiophyceae</taxon>
        <taxon>Chlorellales</taxon>
        <taxon>Chlorellaceae</taxon>
        <taxon>Apatococcus</taxon>
    </lineage>
</organism>
<gene>
    <name evidence="5" type="ORF">WJX84_006490</name>
</gene>
<dbReference type="SUPFAM" id="SSF52833">
    <property type="entry name" value="Thioredoxin-like"/>
    <property type="match status" value="1"/>
</dbReference>
<keyword evidence="2 4" id="KW-0575">Peroxidase</keyword>
<dbReference type="GO" id="GO:0006979">
    <property type="term" value="P:response to oxidative stress"/>
    <property type="evidence" value="ECO:0007669"/>
    <property type="project" value="InterPro"/>
</dbReference>
<dbReference type="InterPro" id="IPR000889">
    <property type="entry name" value="Glutathione_peroxidase"/>
</dbReference>